<reference evidence="2 3" key="1">
    <citation type="journal article" date="2020" name="Genomics">
        <title>Complete, high-quality genomes from long-read metagenomic sequencing of two wolf lichen thalli reveals enigmatic genome architecture.</title>
        <authorList>
            <person name="McKenzie S.K."/>
            <person name="Walston R.F."/>
            <person name="Allen J.L."/>
        </authorList>
    </citation>
    <scope>NUCLEOTIDE SEQUENCE [LARGE SCALE GENOMIC DNA]</scope>
    <source>
        <strain evidence="2">WasteWater2</strain>
    </source>
</reference>
<feature type="compositionally biased region" description="Low complexity" evidence="1">
    <location>
        <begin position="198"/>
        <end position="216"/>
    </location>
</feature>
<name>A0A8H6G5W0_9LECA</name>
<keyword evidence="3" id="KW-1185">Reference proteome</keyword>
<feature type="region of interest" description="Disordered" evidence="1">
    <location>
        <begin position="107"/>
        <end position="131"/>
    </location>
</feature>
<evidence type="ECO:0000256" key="1">
    <source>
        <dbReference type="SAM" id="MobiDB-lite"/>
    </source>
</evidence>
<feature type="compositionally biased region" description="Polar residues" evidence="1">
    <location>
        <begin position="118"/>
        <end position="131"/>
    </location>
</feature>
<dbReference type="AlphaFoldDB" id="A0A8H6G5W0"/>
<feature type="compositionally biased region" description="Polar residues" evidence="1">
    <location>
        <begin position="329"/>
        <end position="339"/>
    </location>
</feature>
<dbReference type="OrthoDB" id="5412108at2759"/>
<feature type="region of interest" description="Disordered" evidence="1">
    <location>
        <begin position="1"/>
        <end position="36"/>
    </location>
</feature>
<feature type="compositionally biased region" description="Polar residues" evidence="1">
    <location>
        <begin position="222"/>
        <end position="231"/>
    </location>
</feature>
<evidence type="ECO:0000313" key="3">
    <source>
        <dbReference type="Proteomes" id="UP000578531"/>
    </source>
</evidence>
<dbReference type="RefSeq" id="XP_037170443.1">
    <property type="nucleotide sequence ID" value="XM_037302936.1"/>
</dbReference>
<accession>A0A8H6G5W0</accession>
<comment type="caution">
    <text evidence="2">The sequence shown here is derived from an EMBL/GenBank/DDBJ whole genome shotgun (WGS) entry which is preliminary data.</text>
</comment>
<dbReference type="GeneID" id="59282667"/>
<sequence length="561" mass="60304">MARTWFAGPPTAQTVPPSKNLKGAVSKTGDPAQSNEGVLSKNQVAVNAFATAHHITPTKAIHSDSELDGSVTWATPFSSPEKELKTQPAKEAIEAIEASANLAKLIQQHSKPKDPQGATPSEEPTTSRPVETMNTFTLSSSEPRRAPIAQMVPLSPNVAVTTTPAAKADLVKSTTSLFGPCPSPTNVSSPQACFPVTAPSSLRSSSILPSSPTASPKKATPTKFTSKNPQITLTPAPATAPSAFKDAALAAHVQDRKFLSPVTQQPTGVKKRQHIRTSSPPKSVLTPESVPEGKPRRGRPRTRPEVQPLHRNRQYRPPVQPSTPSPQTGVPNRSNSSEFASPAFPLQQQQAVTFNINGDSKPSFCSEEPRLWPGRGDYVATLLRFDSKPETIHSEPIQACTNHAAHQDPHEPPGHGVCATCHHGARRHIKATRPELFGPAWWPLCKACGDNELLHTDPKKKGCSCGKQWLCFACQTQELERRTMKNCVEAEFRRRTFIGKGMDGDVETVVMGWACECGGEIGPNATLVKCIGCQGLGVGKIDSLVAIARESAFMKTALAWT</sequence>
<organism evidence="2 3">
    <name type="scientific">Letharia columbiana</name>
    <dbReference type="NCBI Taxonomy" id="112416"/>
    <lineage>
        <taxon>Eukaryota</taxon>
        <taxon>Fungi</taxon>
        <taxon>Dikarya</taxon>
        <taxon>Ascomycota</taxon>
        <taxon>Pezizomycotina</taxon>
        <taxon>Lecanoromycetes</taxon>
        <taxon>OSLEUM clade</taxon>
        <taxon>Lecanoromycetidae</taxon>
        <taxon>Lecanorales</taxon>
        <taxon>Lecanorineae</taxon>
        <taxon>Parmeliaceae</taxon>
        <taxon>Letharia</taxon>
    </lineage>
</organism>
<protein>
    <submittedName>
        <fullName evidence="2">Uncharacterized protein</fullName>
    </submittedName>
</protein>
<proteinExistence type="predicted"/>
<feature type="region of interest" description="Disordered" evidence="1">
    <location>
        <begin position="198"/>
        <end position="238"/>
    </location>
</feature>
<dbReference type="EMBL" id="JACCJC010000002">
    <property type="protein sequence ID" value="KAF6241195.1"/>
    <property type="molecule type" value="Genomic_DNA"/>
</dbReference>
<gene>
    <name evidence="2" type="ORF">HO173_000989</name>
</gene>
<dbReference type="Proteomes" id="UP000578531">
    <property type="component" value="Unassembled WGS sequence"/>
</dbReference>
<feature type="region of interest" description="Disordered" evidence="1">
    <location>
        <begin position="257"/>
        <end position="341"/>
    </location>
</feature>
<evidence type="ECO:0000313" key="2">
    <source>
        <dbReference type="EMBL" id="KAF6241195.1"/>
    </source>
</evidence>